<evidence type="ECO:0000256" key="2">
    <source>
        <dbReference type="ARBA" id="ARBA00022748"/>
    </source>
</evidence>
<dbReference type="GO" id="GO:0017004">
    <property type="term" value="P:cytochrome complex assembly"/>
    <property type="evidence" value="ECO:0007669"/>
    <property type="project" value="UniProtKB-KW"/>
</dbReference>
<dbReference type="EMBL" id="SSMC01000003">
    <property type="protein sequence ID" value="THD66274.1"/>
    <property type="molecule type" value="Genomic_DNA"/>
</dbReference>
<name>A0A4V3UXW9_9FLAO</name>
<dbReference type="PROSITE" id="PS51257">
    <property type="entry name" value="PROKAR_LIPOPROTEIN"/>
    <property type="match status" value="1"/>
</dbReference>
<dbReference type="OrthoDB" id="743079at2"/>
<dbReference type="AlphaFoldDB" id="A0A4V3UXW9"/>
<dbReference type="Proteomes" id="UP000305939">
    <property type="component" value="Unassembled WGS sequence"/>
</dbReference>
<comment type="caution">
    <text evidence="6">The sequence shown here is derived from an EMBL/GenBank/DDBJ whole genome shotgun (WGS) entry which is preliminary data.</text>
</comment>
<evidence type="ECO:0000259" key="5">
    <source>
        <dbReference type="PROSITE" id="PS51352"/>
    </source>
</evidence>
<dbReference type="RefSeq" id="WP_136336346.1">
    <property type="nucleotide sequence ID" value="NZ_QXMP01000022.1"/>
</dbReference>
<protein>
    <submittedName>
        <fullName evidence="6">TlpA family protein disulfide reductase</fullName>
    </submittedName>
</protein>
<dbReference type="PANTHER" id="PTHR42852:SF6">
    <property type="entry name" value="THIOL:DISULFIDE INTERCHANGE PROTEIN DSBE"/>
    <property type="match status" value="1"/>
</dbReference>
<proteinExistence type="predicted"/>
<evidence type="ECO:0000256" key="4">
    <source>
        <dbReference type="ARBA" id="ARBA00023284"/>
    </source>
</evidence>
<evidence type="ECO:0000256" key="1">
    <source>
        <dbReference type="ARBA" id="ARBA00004196"/>
    </source>
</evidence>
<dbReference type="Pfam" id="PF08534">
    <property type="entry name" value="Redoxin"/>
    <property type="match status" value="1"/>
</dbReference>
<evidence type="ECO:0000313" key="7">
    <source>
        <dbReference type="Proteomes" id="UP000305939"/>
    </source>
</evidence>
<feature type="domain" description="Thioredoxin" evidence="5">
    <location>
        <begin position="326"/>
        <end position="466"/>
    </location>
</feature>
<keyword evidence="3" id="KW-1015">Disulfide bond</keyword>
<reference evidence="6 7" key="1">
    <citation type="submission" date="2019-04" db="EMBL/GenBank/DDBJ databases">
        <title>Draft genome sequence of Robertkochia marina CC-AMO-30D.</title>
        <authorList>
            <person name="Hameed A."/>
            <person name="Lin S.-Y."/>
            <person name="Shahina M."/>
            <person name="Lai W.-A."/>
            <person name="Young C.-C."/>
        </authorList>
    </citation>
    <scope>NUCLEOTIDE SEQUENCE [LARGE SCALE GENOMIC DNA]</scope>
    <source>
        <strain evidence="6 7">CC-AMO-30D</strain>
    </source>
</reference>
<sequence length="477" mass="55668">MNCKYLTICFIAFLIISCSPEKNKDFTILKGSISGGLVETVYLEKKGYSNKFKKVDLSVSNNQTFQENLEITSGYYSLKIGNKNINIYLEPNFDLTLHIDLEKNIITFDGIGEIENDYLKKKDSLQKETFYFDNYKYHAKLSENRFLQINDSIRNLYIDLLQKSISNNKKFEELERKSILLDNVYNLMGFEISKRLLTEHKDFKVSGSFPHPEETLDFNDESFLDIPLFIPLIANNPYYFLKNKINLDTSTEKLKCLNCDLYLEHLNNLESFLNNKKIINETSFLISKWWLGKAQNLDGFYESFKAINSNQEYLEFVQNIYNNLNTKRLESFLSHEFLKDTKGELISLNEFKGKILYLDFWSSSCAPCIREFTYLNQLSVNNQGEKFEVIGINIWDTEERWKKTIRTHNLKGIQLSLANDPKFLEKVGISSIPRYMVIDDAGNIVDYNAEPPSDFNAKKQIKDLMNNQERAIANKEL</sequence>
<dbReference type="PANTHER" id="PTHR42852">
    <property type="entry name" value="THIOL:DISULFIDE INTERCHANGE PROTEIN DSBE"/>
    <property type="match status" value="1"/>
</dbReference>
<organism evidence="6 7">
    <name type="scientific">Robertkochia marina</name>
    <dbReference type="NCBI Taxonomy" id="1227945"/>
    <lineage>
        <taxon>Bacteria</taxon>
        <taxon>Pseudomonadati</taxon>
        <taxon>Bacteroidota</taxon>
        <taxon>Flavobacteriia</taxon>
        <taxon>Flavobacteriales</taxon>
        <taxon>Flavobacteriaceae</taxon>
        <taxon>Robertkochia</taxon>
    </lineage>
</organism>
<dbReference type="InterPro" id="IPR050553">
    <property type="entry name" value="Thioredoxin_ResA/DsbE_sf"/>
</dbReference>
<dbReference type="CDD" id="cd02966">
    <property type="entry name" value="TlpA_like_family"/>
    <property type="match status" value="1"/>
</dbReference>
<keyword evidence="7" id="KW-1185">Reference proteome</keyword>
<dbReference type="GO" id="GO:0016491">
    <property type="term" value="F:oxidoreductase activity"/>
    <property type="evidence" value="ECO:0007669"/>
    <property type="project" value="InterPro"/>
</dbReference>
<dbReference type="Gene3D" id="3.40.30.10">
    <property type="entry name" value="Glutaredoxin"/>
    <property type="match status" value="1"/>
</dbReference>
<dbReference type="InterPro" id="IPR036249">
    <property type="entry name" value="Thioredoxin-like_sf"/>
</dbReference>
<evidence type="ECO:0000256" key="3">
    <source>
        <dbReference type="ARBA" id="ARBA00023157"/>
    </source>
</evidence>
<dbReference type="PROSITE" id="PS51352">
    <property type="entry name" value="THIOREDOXIN_2"/>
    <property type="match status" value="1"/>
</dbReference>
<evidence type="ECO:0000313" key="6">
    <source>
        <dbReference type="EMBL" id="THD66274.1"/>
    </source>
</evidence>
<dbReference type="InterPro" id="IPR013740">
    <property type="entry name" value="Redoxin"/>
</dbReference>
<gene>
    <name evidence="6" type="ORF">E7Z59_10680</name>
</gene>
<comment type="subcellular location">
    <subcellularLocation>
        <location evidence="1">Cell envelope</location>
    </subcellularLocation>
</comment>
<dbReference type="GO" id="GO:0030313">
    <property type="term" value="C:cell envelope"/>
    <property type="evidence" value="ECO:0007669"/>
    <property type="project" value="UniProtKB-SubCell"/>
</dbReference>
<keyword evidence="2" id="KW-0201">Cytochrome c-type biogenesis</keyword>
<accession>A0A4V3UXW9</accession>
<dbReference type="SUPFAM" id="SSF52833">
    <property type="entry name" value="Thioredoxin-like"/>
    <property type="match status" value="1"/>
</dbReference>
<keyword evidence="4" id="KW-0676">Redox-active center</keyword>
<dbReference type="InterPro" id="IPR013766">
    <property type="entry name" value="Thioredoxin_domain"/>
</dbReference>